<comment type="caution">
    <text evidence="4">The sequence shown here is derived from an EMBL/GenBank/DDBJ whole genome shotgun (WGS) entry which is preliminary data.</text>
</comment>
<evidence type="ECO:0000256" key="1">
    <source>
        <dbReference type="ARBA" id="ARBA00022555"/>
    </source>
</evidence>
<keyword evidence="2 4" id="KW-0378">Hydrolase</keyword>
<evidence type="ECO:0000256" key="3">
    <source>
        <dbReference type="ARBA" id="ARBA00022884"/>
    </source>
</evidence>
<sequence length="272" mass="30925">MSKLSCLIVGLGNPGQKYINTRHNVGFRVARKFAEQFGIELSHSKKYEAEVGVKEVTFDTNFTYQELLEKETLSEQNKRKYKLIELNKKLEGVSDEAFREEILQKIETLPPAEADPKIVKQKLERLIAYPKVNVHVLLPMTFMNLSGGPLRHYLDNEKMSVSRINKLNRIIAVHDEIMFPIGTNKIKVKGGAAGHNGVANIENRLGTDKFHRLRVGVGSLDGSLTNIKEAVLKNFDSTEKQPLQQSISECVEILDKYVHYDLQMLMGEYHTK</sequence>
<dbReference type="SUPFAM" id="SSF53178">
    <property type="entry name" value="Peptidyl-tRNA hydrolase-like"/>
    <property type="match status" value="2"/>
</dbReference>
<dbReference type="AlphaFoldDB" id="A0AAW2YZK2"/>
<keyword evidence="1" id="KW-0820">tRNA-binding</keyword>
<dbReference type="Gene3D" id="3.40.50.1470">
    <property type="entry name" value="Peptidyl-tRNA hydrolase"/>
    <property type="match status" value="1"/>
</dbReference>
<keyword evidence="3" id="KW-0694">RNA-binding</keyword>
<keyword evidence="5" id="KW-1185">Reference proteome</keyword>
<dbReference type="PANTHER" id="PTHR17224">
    <property type="entry name" value="PEPTIDYL-TRNA HYDROLASE"/>
    <property type="match status" value="1"/>
</dbReference>
<gene>
    <name evidence="4" type="ORF">AKO1_000532</name>
</gene>
<proteinExistence type="predicted"/>
<name>A0AAW2YZK2_9EUKA</name>
<dbReference type="InterPro" id="IPR036416">
    <property type="entry name" value="Pept_tRNA_hydro_sf"/>
</dbReference>
<dbReference type="GO" id="GO:0000049">
    <property type="term" value="F:tRNA binding"/>
    <property type="evidence" value="ECO:0007669"/>
    <property type="project" value="UniProtKB-KW"/>
</dbReference>
<dbReference type="Proteomes" id="UP001431209">
    <property type="component" value="Unassembled WGS sequence"/>
</dbReference>
<evidence type="ECO:0000313" key="5">
    <source>
        <dbReference type="Proteomes" id="UP001431209"/>
    </source>
</evidence>
<evidence type="ECO:0000313" key="4">
    <source>
        <dbReference type="EMBL" id="KAL0482428.1"/>
    </source>
</evidence>
<evidence type="ECO:0000256" key="2">
    <source>
        <dbReference type="ARBA" id="ARBA00022801"/>
    </source>
</evidence>
<dbReference type="EMBL" id="JAOPGA020000849">
    <property type="protein sequence ID" value="KAL0482428.1"/>
    <property type="molecule type" value="Genomic_DNA"/>
</dbReference>
<reference evidence="4 5" key="1">
    <citation type="submission" date="2024-03" db="EMBL/GenBank/DDBJ databases">
        <title>The Acrasis kona genome and developmental transcriptomes reveal deep origins of eukaryotic multicellular pathways.</title>
        <authorList>
            <person name="Sheikh S."/>
            <person name="Fu C.-J."/>
            <person name="Brown M.W."/>
            <person name="Baldauf S.L."/>
        </authorList>
    </citation>
    <scope>NUCLEOTIDE SEQUENCE [LARGE SCALE GENOMIC DNA]</scope>
    <source>
        <strain evidence="4 5">ATCC MYA-3509</strain>
    </source>
</reference>
<protein>
    <submittedName>
        <fullName evidence="4">Peptidyl-tRNA hydrolase</fullName>
    </submittedName>
</protein>
<dbReference type="InterPro" id="IPR001328">
    <property type="entry name" value="Pept_tRNA_hydro"/>
</dbReference>
<dbReference type="PANTHER" id="PTHR17224:SF1">
    <property type="entry name" value="PEPTIDYL-TRNA HYDROLASE"/>
    <property type="match status" value="1"/>
</dbReference>
<organism evidence="4 5">
    <name type="scientific">Acrasis kona</name>
    <dbReference type="NCBI Taxonomy" id="1008807"/>
    <lineage>
        <taxon>Eukaryota</taxon>
        <taxon>Discoba</taxon>
        <taxon>Heterolobosea</taxon>
        <taxon>Tetramitia</taxon>
        <taxon>Eutetramitia</taxon>
        <taxon>Acrasidae</taxon>
        <taxon>Acrasis</taxon>
    </lineage>
</organism>
<dbReference type="GO" id="GO:0004045">
    <property type="term" value="F:peptidyl-tRNA hydrolase activity"/>
    <property type="evidence" value="ECO:0007669"/>
    <property type="project" value="InterPro"/>
</dbReference>
<dbReference type="Pfam" id="PF01195">
    <property type="entry name" value="Pept_tRNA_hydro"/>
    <property type="match status" value="2"/>
</dbReference>
<accession>A0AAW2YZK2</accession>